<feature type="compositionally biased region" description="Polar residues" evidence="11">
    <location>
        <begin position="397"/>
        <end position="418"/>
    </location>
</feature>
<dbReference type="OrthoDB" id="342024at2759"/>
<organism evidence="13 14">
    <name type="scientific">Owenia fusiformis</name>
    <name type="common">Polychaete worm</name>
    <dbReference type="NCBI Taxonomy" id="6347"/>
    <lineage>
        <taxon>Eukaryota</taxon>
        <taxon>Metazoa</taxon>
        <taxon>Spiralia</taxon>
        <taxon>Lophotrochozoa</taxon>
        <taxon>Annelida</taxon>
        <taxon>Polychaeta</taxon>
        <taxon>Sedentaria</taxon>
        <taxon>Canalipalpata</taxon>
        <taxon>Sabellida</taxon>
        <taxon>Oweniida</taxon>
        <taxon>Oweniidae</taxon>
        <taxon>Owenia</taxon>
    </lineage>
</organism>
<feature type="compositionally biased region" description="Basic and acidic residues" evidence="11">
    <location>
        <begin position="565"/>
        <end position="585"/>
    </location>
</feature>
<keyword evidence="7" id="KW-0810">Translation regulation</keyword>
<feature type="region of interest" description="Disordered" evidence="11">
    <location>
        <begin position="139"/>
        <end position="159"/>
    </location>
</feature>
<dbReference type="SUPFAM" id="SSF52540">
    <property type="entry name" value="P-loop containing nucleoside triphosphate hydrolases"/>
    <property type="match status" value="1"/>
</dbReference>
<dbReference type="FunFam" id="2.40.30.10:FF:000020">
    <property type="entry name" value="Translation elongation factor EF-1"/>
    <property type="match status" value="1"/>
</dbReference>
<evidence type="ECO:0000256" key="7">
    <source>
        <dbReference type="ARBA" id="ARBA00022845"/>
    </source>
</evidence>
<dbReference type="SUPFAM" id="SSF50465">
    <property type="entry name" value="EF-Tu/eEF-1alpha/eIF2-gamma C-terminal domain"/>
    <property type="match status" value="1"/>
</dbReference>
<dbReference type="Pfam" id="PF08938">
    <property type="entry name" value="HBS1_N"/>
    <property type="match status" value="1"/>
</dbReference>
<dbReference type="InterPro" id="IPR037189">
    <property type="entry name" value="HBS1-like_N_sf"/>
</dbReference>
<dbReference type="Gene3D" id="1.10.8.10">
    <property type="entry name" value="DNA helicase RuvA subunit, C-terminal domain"/>
    <property type="match status" value="1"/>
</dbReference>
<evidence type="ECO:0000256" key="9">
    <source>
        <dbReference type="ARBA" id="ARBA00023134"/>
    </source>
</evidence>
<dbReference type="InterPro" id="IPR009000">
    <property type="entry name" value="Transl_B-barrel_sf"/>
</dbReference>
<evidence type="ECO:0000256" key="5">
    <source>
        <dbReference type="ARBA" id="ARBA00022741"/>
    </source>
</evidence>
<feature type="compositionally biased region" description="Basic and acidic residues" evidence="11">
    <location>
        <begin position="255"/>
        <end position="280"/>
    </location>
</feature>
<feature type="region of interest" description="Disordered" evidence="11">
    <location>
        <begin position="59"/>
        <end position="86"/>
    </location>
</feature>
<feature type="compositionally biased region" description="Low complexity" evidence="11">
    <location>
        <begin position="893"/>
        <end position="903"/>
    </location>
</feature>
<feature type="compositionally biased region" description="Acidic residues" evidence="11">
    <location>
        <begin position="66"/>
        <end position="76"/>
    </location>
</feature>
<dbReference type="Gene3D" id="2.40.30.10">
    <property type="entry name" value="Translation factors"/>
    <property type="match status" value="2"/>
</dbReference>
<comment type="caution">
    <text evidence="13">The sequence shown here is derived from an EMBL/GenBank/DDBJ whole genome shotgun (WGS) entry which is preliminary data.</text>
</comment>
<comment type="catalytic activity">
    <reaction evidence="10">
        <text>GTP + H2O = GDP + phosphate + H(+)</text>
        <dbReference type="Rhea" id="RHEA:19669"/>
        <dbReference type="ChEBI" id="CHEBI:15377"/>
        <dbReference type="ChEBI" id="CHEBI:15378"/>
        <dbReference type="ChEBI" id="CHEBI:37565"/>
        <dbReference type="ChEBI" id="CHEBI:43474"/>
        <dbReference type="ChEBI" id="CHEBI:58189"/>
    </reaction>
    <physiologicalReaction direction="left-to-right" evidence="10">
        <dbReference type="Rhea" id="RHEA:19670"/>
    </physiologicalReaction>
</comment>
<dbReference type="GO" id="GO:0005525">
    <property type="term" value="F:GTP binding"/>
    <property type="evidence" value="ECO:0007669"/>
    <property type="project" value="UniProtKB-KW"/>
</dbReference>
<evidence type="ECO:0000256" key="10">
    <source>
        <dbReference type="ARBA" id="ARBA00049117"/>
    </source>
</evidence>
<dbReference type="CDD" id="cd16267">
    <property type="entry name" value="HBS1-like_II"/>
    <property type="match status" value="1"/>
</dbReference>
<dbReference type="InterPro" id="IPR054696">
    <property type="entry name" value="GTP-eEF1A_C"/>
</dbReference>
<feature type="compositionally biased region" description="Polar residues" evidence="11">
    <location>
        <begin position="534"/>
        <end position="547"/>
    </location>
</feature>
<evidence type="ECO:0000256" key="4">
    <source>
        <dbReference type="ARBA" id="ARBA00022553"/>
    </source>
</evidence>
<keyword evidence="3" id="KW-0963">Cytoplasm</keyword>
<feature type="compositionally biased region" description="Basic and acidic residues" evidence="11">
    <location>
        <begin position="139"/>
        <end position="156"/>
    </location>
</feature>
<dbReference type="GO" id="GO:0003924">
    <property type="term" value="F:GTPase activity"/>
    <property type="evidence" value="ECO:0007669"/>
    <property type="project" value="InterPro"/>
</dbReference>
<evidence type="ECO:0000256" key="6">
    <source>
        <dbReference type="ARBA" id="ARBA00022801"/>
    </source>
</evidence>
<dbReference type="Pfam" id="PF00009">
    <property type="entry name" value="GTP_EFTU"/>
    <property type="match status" value="1"/>
</dbReference>
<comment type="similarity">
    <text evidence="2">Belongs to the TRAFAC class translation factor GTPase superfamily. Classic translation factor GTPase family. EF-Tu/EF-1A subfamily.</text>
</comment>
<dbReference type="PRINTS" id="PR00315">
    <property type="entry name" value="ELONGATNFCT"/>
</dbReference>
<feature type="compositionally biased region" description="Polar residues" evidence="11">
    <location>
        <begin position="736"/>
        <end position="750"/>
    </location>
</feature>
<dbReference type="PROSITE" id="PS51722">
    <property type="entry name" value="G_TR_2"/>
    <property type="match status" value="1"/>
</dbReference>
<gene>
    <name evidence="13" type="ORF">OFUS_LOCUS2706</name>
</gene>
<feature type="compositionally biased region" description="Polar residues" evidence="11">
    <location>
        <begin position="457"/>
        <end position="478"/>
    </location>
</feature>
<sequence>MARHRNVRTMNYEDEYDGYDDVYGHSFDDSEICASPATASQFMFNRDGGTHALSSFMHKESSIPEELQEDLSDEETQPLNDSRNYQRPKLSDIDEARLNSCLEEIRNVLGDSTPEHVLIEAILQHQFNFEKALDHLLLQKEAPKEQRPPRESRRTDEECDSMSFTLEKGRVDPQLPVNPIISNVKPPPGFKAICHNEVSSPGLDKSTVSTQSKLSSYQIKKNTGASPIMSLGQLTEAHTKSANQETSELNTGEIQKGKYGESKGKDQFAAEKSKQGEDIPRSGMSLSALAKQHQTPSPDSVSQTSTVQNPSLSMLAGKHAGSPGQGLSLSAIAKQHSSNPLPSSGLSLSDLAKQHSASPPHFSSGVSLSDLAKQHSSSPTHFSSGVSLSDLAKHHSSSPTHFSSGVSLSDLAKQQSASPPHFSSGVSLSDLAKQHSSSPTHFSSGVSLSDLAKHHSSSPTHFSSGVSLSDLAKQQSASPPHFSSGVSLSDLAKQHSSSPTHFSSGVSLSDLAKQHSASPPHFSSGISLSDLAKQHSSSPTNFSSGVSLSDLAKQHSSNPSLSQLAKEHKEKQQSSVLKHDMETSRGKKVLGSSQQGNKGSVSFIKVVTANNRTKTKPDSAAQDPLKKFSISKMKTTRLRTESDKENMESNFEDSTPFSDTQIAQELICNKPSFFGRILCCKYTGNEADNHNAQIINFKRFSYMLQSKEKPTAMKKPLHEIVPFLFFTPSPDDLVKQRQSAAYSRTGQQKFGSGVSKPAFTLGSPPKPPSSSANPGGARSKNEPVRNTTEPPKQNATQQATRMKFTGNNTNKTKGFNVDKDTARTKTGPKIIHSSKSEPRLSSLSTKFAVNNDFDVKQTQSDEAVTNDRLSAIEVETDDFFSITPKKDSLDPNSTAAIPKSSSKSAKKNKVNTKLEYEKRKDGKDLLNLVVIGHVDAGKSTLMGHVLYQLDCVNKRTMHKYEQEAKKIGKASFAYAWVLDETEEERARGVTMDVAQTTFETDSKRVTLLDAPGHKDFIPNMITGAAQADVAILVVNSTRGEFETGFETGGQTREHALLVRSLGVSQLAVAINKMDTVEWSKIRFDEIVKKLGTFLKQAGFKESDVTYIPCSGLSGENLAKPATDPKLTEWYQGATLLAQIDKFKSPERPIEKSFRLCVSDVFKGTGAGISVSGRLESGTAQPGDRVIAMPGGDPANVKSVMINDAAEACVFAGDHATITLTGIDMVNINVGTIICAYNDPIKVTSRLKARVVIFNIDVPITKGFPVVFHCQAVTEPAHIRKIISQLHKSTGEVVKKKPKCLSKNMSALVEIEVSRPICIELYKEYKDLGRFMLRYAGSTIAAGLVTEIIDPKSKA</sequence>
<feature type="region of interest" description="Disordered" evidence="11">
    <location>
        <begin position="736"/>
        <end position="841"/>
    </location>
</feature>
<evidence type="ECO:0000313" key="14">
    <source>
        <dbReference type="Proteomes" id="UP000749559"/>
    </source>
</evidence>
<dbReference type="CDD" id="cd01883">
    <property type="entry name" value="EF1_alpha"/>
    <property type="match status" value="1"/>
</dbReference>
<proteinExistence type="inferred from homology"/>
<dbReference type="GO" id="GO:0006417">
    <property type="term" value="P:regulation of translation"/>
    <property type="evidence" value="ECO:0007669"/>
    <property type="project" value="UniProtKB-KW"/>
</dbReference>
<dbReference type="GO" id="GO:0006412">
    <property type="term" value="P:translation"/>
    <property type="evidence" value="ECO:0007669"/>
    <property type="project" value="UniProtKB-KW"/>
</dbReference>
<comment type="subcellular location">
    <subcellularLocation>
        <location evidence="1">Cytoplasm</location>
    </subcellularLocation>
</comment>
<feature type="compositionally biased region" description="Polar residues" evidence="11">
    <location>
        <begin position="784"/>
        <end position="800"/>
    </location>
</feature>
<feature type="compositionally biased region" description="Polar residues" evidence="11">
    <location>
        <begin position="554"/>
        <end position="563"/>
    </location>
</feature>
<evidence type="ECO:0000313" key="13">
    <source>
        <dbReference type="EMBL" id="CAH1775396.1"/>
    </source>
</evidence>
<dbReference type="Gene3D" id="3.40.50.300">
    <property type="entry name" value="P-loop containing nucleotide triphosphate hydrolases"/>
    <property type="match status" value="1"/>
</dbReference>
<name>A0A8S4N3S0_OWEFU</name>
<dbReference type="InterPro" id="IPR050100">
    <property type="entry name" value="TRAFAC_GTPase_members"/>
</dbReference>
<reference evidence="13" key="1">
    <citation type="submission" date="2022-03" db="EMBL/GenBank/DDBJ databases">
        <authorList>
            <person name="Martin C."/>
        </authorList>
    </citation>
    <scope>NUCLEOTIDE SEQUENCE</scope>
</reference>
<feature type="region of interest" description="Disordered" evidence="11">
    <location>
        <begin position="533"/>
        <end position="597"/>
    </location>
</feature>
<dbReference type="GO" id="GO:0005737">
    <property type="term" value="C:cytoplasm"/>
    <property type="evidence" value="ECO:0007669"/>
    <property type="project" value="UniProtKB-SubCell"/>
</dbReference>
<dbReference type="Pfam" id="PF22594">
    <property type="entry name" value="GTP-eEF1A_C"/>
    <property type="match status" value="1"/>
</dbReference>
<feature type="compositionally biased region" description="Low complexity" evidence="11">
    <location>
        <begin position="803"/>
        <end position="815"/>
    </location>
</feature>
<dbReference type="FunFam" id="3.40.50.300:FF:000204">
    <property type="entry name" value="Translation elongation factor Tu"/>
    <property type="match status" value="1"/>
</dbReference>
<evidence type="ECO:0000256" key="11">
    <source>
        <dbReference type="SAM" id="MobiDB-lite"/>
    </source>
</evidence>
<dbReference type="CDD" id="cd04093">
    <property type="entry name" value="HBS1_C_III"/>
    <property type="match status" value="1"/>
</dbReference>
<evidence type="ECO:0000256" key="8">
    <source>
        <dbReference type="ARBA" id="ARBA00022917"/>
    </source>
</evidence>
<feature type="region of interest" description="Disordered" evidence="11">
    <location>
        <begin position="885"/>
        <end position="910"/>
    </location>
</feature>
<dbReference type="EMBL" id="CAIIXF020000001">
    <property type="protein sequence ID" value="CAH1775396.1"/>
    <property type="molecule type" value="Genomic_DNA"/>
</dbReference>
<dbReference type="InterPro" id="IPR009001">
    <property type="entry name" value="Transl_elong_EF1A/Init_IF2_C"/>
</dbReference>
<feature type="compositionally biased region" description="Polar residues" evidence="11">
    <location>
        <begin position="240"/>
        <end position="253"/>
    </location>
</feature>
<protein>
    <recommendedName>
        <fullName evidence="12">Tr-type G domain-containing protein</fullName>
    </recommendedName>
</protein>
<keyword evidence="4" id="KW-0597">Phosphoprotein</keyword>
<keyword evidence="8" id="KW-0648">Protein biosynthesis</keyword>
<dbReference type="SUPFAM" id="SSF109732">
    <property type="entry name" value="HBS1-like domain"/>
    <property type="match status" value="1"/>
</dbReference>
<keyword evidence="9" id="KW-0342">GTP-binding</keyword>
<feature type="region of interest" description="Disordered" evidence="11">
    <location>
        <begin position="237"/>
        <end position="282"/>
    </location>
</feature>
<accession>A0A8S4N3S0</accession>
<keyword evidence="5" id="KW-0547">Nucleotide-binding</keyword>
<feature type="domain" description="Tr-type G" evidence="12">
    <location>
        <begin position="923"/>
        <end position="1149"/>
    </location>
</feature>
<evidence type="ECO:0000259" key="12">
    <source>
        <dbReference type="PROSITE" id="PS51722"/>
    </source>
</evidence>
<feature type="compositionally biased region" description="Low complexity" evidence="11">
    <location>
        <begin position="337"/>
        <end position="351"/>
    </location>
</feature>
<keyword evidence="6" id="KW-0378">Hydrolase</keyword>
<dbReference type="InterPro" id="IPR000795">
    <property type="entry name" value="T_Tr_GTP-bd_dom"/>
</dbReference>
<feature type="compositionally biased region" description="Polar residues" evidence="11">
    <location>
        <begin position="374"/>
        <end position="387"/>
    </location>
</feature>
<feature type="compositionally biased region" description="Polar residues" evidence="11">
    <location>
        <begin position="434"/>
        <end position="447"/>
    </location>
</feature>
<evidence type="ECO:0000256" key="1">
    <source>
        <dbReference type="ARBA" id="ARBA00004496"/>
    </source>
</evidence>
<dbReference type="InterPro" id="IPR015033">
    <property type="entry name" value="HBS1-like_N"/>
</dbReference>
<feature type="compositionally biased region" description="Polar residues" evidence="11">
    <location>
        <begin position="494"/>
        <end position="505"/>
    </location>
</feature>
<dbReference type="InterPro" id="IPR027417">
    <property type="entry name" value="P-loop_NTPase"/>
</dbReference>
<feature type="region of interest" description="Disordered" evidence="11">
    <location>
        <begin position="334"/>
        <end position="505"/>
    </location>
</feature>
<evidence type="ECO:0000256" key="2">
    <source>
        <dbReference type="ARBA" id="ARBA00007249"/>
    </source>
</evidence>
<dbReference type="PANTHER" id="PTHR23115">
    <property type="entry name" value="TRANSLATION FACTOR"/>
    <property type="match status" value="1"/>
</dbReference>
<dbReference type="SUPFAM" id="SSF50447">
    <property type="entry name" value="Translation proteins"/>
    <property type="match status" value="1"/>
</dbReference>
<dbReference type="FunFam" id="2.40.30.10:FF:000035">
    <property type="entry name" value="HBS1-like translational GTPase"/>
    <property type="match status" value="1"/>
</dbReference>
<dbReference type="Proteomes" id="UP000749559">
    <property type="component" value="Unassembled WGS sequence"/>
</dbReference>
<keyword evidence="14" id="KW-1185">Reference proteome</keyword>
<evidence type="ECO:0000256" key="3">
    <source>
        <dbReference type="ARBA" id="ARBA00022490"/>
    </source>
</evidence>